<dbReference type="PROSITE" id="PS00139">
    <property type="entry name" value="THIOL_PROTEASE_CYS"/>
    <property type="match status" value="1"/>
</dbReference>
<accession>A0AAV2HV90</accession>
<dbReference type="SUPFAM" id="SSF54001">
    <property type="entry name" value="Cysteine proteinases"/>
    <property type="match status" value="1"/>
</dbReference>
<evidence type="ECO:0008006" key="12">
    <source>
        <dbReference type="Google" id="ProtNLM"/>
    </source>
</evidence>
<dbReference type="InterPro" id="IPR000668">
    <property type="entry name" value="Peptidase_C1A_C"/>
</dbReference>
<dbReference type="InterPro" id="IPR000169">
    <property type="entry name" value="Pept_cys_AS"/>
</dbReference>
<dbReference type="GO" id="GO:0008234">
    <property type="term" value="F:cysteine-type peptidase activity"/>
    <property type="evidence" value="ECO:0007669"/>
    <property type="project" value="UniProtKB-KW"/>
</dbReference>
<evidence type="ECO:0000256" key="5">
    <source>
        <dbReference type="ARBA" id="ARBA00023145"/>
    </source>
</evidence>
<feature type="transmembrane region" description="Helical" evidence="7">
    <location>
        <begin position="24"/>
        <end position="46"/>
    </location>
</feature>
<gene>
    <name evidence="10" type="ORF">GSLYS_00009931001</name>
</gene>
<keyword evidence="7" id="KW-0472">Membrane</keyword>
<keyword evidence="7" id="KW-1133">Transmembrane helix</keyword>
<dbReference type="PROSITE" id="PS00639">
    <property type="entry name" value="THIOL_PROTEASE_HIS"/>
    <property type="match status" value="1"/>
</dbReference>
<evidence type="ECO:0000256" key="4">
    <source>
        <dbReference type="ARBA" id="ARBA00022807"/>
    </source>
</evidence>
<keyword evidence="3" id="KW-0378">Hydrolase</keyword>
<reference evidence="10 11" key="1">
    <citation type="submission" date="2024-04" db="EMBL/GenBank/DDBJ databases">
        <authorList>
            <consortium name="Genoscope - CEA"/>
            <person name="William W."/>
        </authorList>
    </citation>
    <scope>NUCLEOTIDE SEQUENCE [LARGE SCALE GENOMIC DNA]</scope>
</reference>
<dbReference type="CDD" id="cd02248">
    <property type="entry name" value="Peptidase_C1A"/>
    <property type="match status" value="1"/>
</dbReference>
<keyword evidence="4" id="KW-0788">Thiol protease</keyword>
<dbReference type="Proteomes" id="UP001497497">
    <property type="component" value="Unassembled WGS sequence"/>
</dbReference>
<evidence type="ECO:0000259" key="9">
    <source>
        <dbReference type="SMART" id="SM00848"/>
    </source>
</evidence>
<dbReference type="AlphaFoldDB" id="A0AAV2HV90"/>
<dbReference type="Gene3D" id="3.90.70.10">
    <property type="entry name" value="Cysteine proteinases"/>
    <property type="match status" value="1"/>
</dbReference>
<dbReference type="PANTHER" id="PTHR12411">
    <property type="entry name" value="CYSTEINE PROTEASE FAMILY C1-RELATED"/>
    <property type="match status" value="1"/>
</dbReference>
<dbReference type="EMBL" id="CAXITT010000217">
    <property type="protein sequence ID" value="CAL1536018.1"/>
    <property type="molecule type" value="Genomic_DNA"/>
</dbReference>
<sequence>MSGVCEIHQSICVSWEHIKLCVCMLRLAFALGLLAVVSSAGLDAAWSRFKATHGKVYKNALEEMYRRKVWEGHLAYIQEHNAAYQRGEQSFFLGENAYADMTNEEFVKVMNGYRMRTGPGSPIVYAGGDPKDLPDTVDWRDKGYVTDIKDQGQCGSCWAFSTTGSLEGQNFKKTGKLTSLSEQNLVDCSQKQGNQGCNGGLMDQAFTYIKVNNGIDTETSYPYEAVDDTCRFNAANVGAEDNGFVDIKSKDERALQDAVANVGPISVAIDASHSSFQLYSGGVYHSLFCSQTRLDHGVLAVGYGNYQGKDYWLVKNSWGTSWGDKGYIMMSRNKDNNCGIATSASYPTV</sequence>
<dbReference type="SMART" id="SM00848">
    <property type="entry name" value="Inhibitor_I29"/>
    <property type="match status" value="1"/>
</dbReference>
<dbReference type="InterPro" id="IPR013128">
    <property type="entry name" value="Peptidase_C1A"/>
</dbReference>
<dbReference type="GO" id="GO:0006508">
    <property type="term" value="P:proteolysis"/>
    <property type="evidence" value="ECO:0007669"/>
    <property type="project" value="UniProtKB-KW"/>
</dbReference>
<feature type="domain" description="Peptidase C1A papain C-terminal" evidence="8">
    <location>
        <begin position="133"/>
        <end position="348"/>
    </location>
</feature>
<evidence type="ECO:0000256" key="3">
    <source>
        <dbReference type="ARBA" id="ARBA00022801"/>
    </source>
</evidence>
<feature type="domain" description="Cathepsin propeptide inhibitor" evidence="9">
    <location>
        <begin position="46"/>
        <end position="106"/>
    </location>
</feature>
<proteinExistence type="inferred from homology"/>
<evidence type="ECO:0000256" key="6">
    <source>
        <dbReference type="ARBA" id="ARBA00023157"/>
    </source>
</evidence>
<dbReference type="SMART" id="SM00645">
    <property type="entry name" value="Pept_C1"/>
    <property type="match status" value="1"/>
</dbReference>
<evidence type="ECO:0000256" key="7">
    <source>
        <dbReference type="SAM" id="Phobius"/>
    </source>
</evidence>
<dbReference type="InterPro" id="IPR025660">
    <property type="entry name" value="Pept_his_AS"/>
</dbReference>
<keyword evidence="6" id="KW-1015">Disulfide bond</keyword>
<dbReference type="InterPro" id="IPR025661">
    <property type="entry name" value="Pept_asp_AS"/>
</dbReference>
<dbReference type="Pfam" id="PF00112">
    <property type="entry name" value="Peptidase_C1"/>
    <property type="match status" value="1"/>
</dbReference>
<protein>
    <recommendedName>
        <fullName evidence="12">Cathepsin L</fullName>
    </recommendedName>
</protein>
<evidence type="ECO:0000313" key="10">
    <source>
        <dbReference type="EMBL" id="CAL1536018.1"/>
    </source>
</evidence>
<dbReference type="InterPro" id="IPR038765">
    <property type="entry name" value="Papain-like_cys_pep_sf"/>
</dbReference>
<dbReference type="Pfam" id="PF08246">
    <property type="entry name" value="Inhibitor_I29"/>
    <property type="match status" value="1"/>
</dbReference>
<evidence type="ECO:0000256" key="1">
    <source>
        <dbReference type="ARBA" id="ARBA00008455"/>
    </source>
</evidence>
<keyword evidence="7" id="KW-0812">Transmembrane</keyword>
<keyword evidence="11" id="KW-1185">Reference proteome</keyword>
<evidence type="ECO:0000256" key="2">
    <source>
        <dbReference type="ARBA" id="ARBA00022670"/>
    </source>
</evidence>
<comment type="caution">
    <text evidence="10">The sequence shown here is derived from an EMBL/GenBank/DDBJ whole genome shotgun (WGS) entry which is preliminary data.</text>
</comment>
<keyword evidence="2" id="KW-0645">Protease</keyword>
<comment type="similarity">
    <text evidence="1">Belongs to the peptidase C1 family.</text>
</comment>
<dbReference type="InterPro" id="IPR039417">
    <property type="entry name" value="Peptidase_C1A_papain-like"/>
</dbReference>
<keyword evidence="5" id="KW-0865">Zymogen</keyword>
<dbReference type="PRINTS" id="PR00705">
    <property type="entry name" value="PAPAIN"/>
</dbReference>
<evidence type="ECO:0000259" key="8">
    <source>
        <dbReference type="SMART" id="SM00645"/>
    </source>
</evidence>
<dbReference type="InterPro" id="IPR013201">
    <property type="entry name" value="Prot_inhib_I29"/>
</dbReference>
<organism evidence="10 11">
    <name type="scientific">Lymnaea stagnalis</name>
    <name type="common">Great pond snail</name>
    <name type="synonym">Helix stagnalis</name>
    <dbReference type="NCBI Taxonomy" id="6523"/>
    <lineage>
        <taxon>Eukaryota</taxon>
        <taxon>Metazoa</taxon>
        <taxon>Spiralia</taxon>
        <taxon>Lophotrochozoa</taxon>
        <taxon>Mollusca</taxon>
        <taxon>Gastropoda</taxon>
        <taxon>Heterobranchia</taxon>
        <taxon>Euthyneura</taxon>
        <taxon>Panpulmonata</taxon>
        <taxon>Hygrophila</taxon>
        <taxon>Lymnaeoidea</taxon>
        <taxon>Lymnaeidae</taxon>
        <taxon>Lymnaea</taxon>
    </lineage>
</organism>
<dbReference type="PROSITE" id="PS00640">
    <property type="entry name" value="THIOL_PROTEASE_ASN"/>
    <property type="match status" value="1"/>
</dbReference>
<dbReference type="FunFam" id="3.90.70.10:FF:000006">
    <property type="entry name" value="Cathepsin S"/>
    <property type="match status" value="1"/>
</dbReference>
<name>A0AAV2HV90_LYMST</name>
<evidence type="ECO:0000313" key="11">
    <source>
        <dbReference type="Proteomes" id="UP001497497"/>
    </source>
</evidence>